<evidence type="ECO:0000259" key="1">
    <source>
        <dbReference type="Pfam" id="PF12697"/>
    </source>
</evidence>
<accession>A0ABQ4DQX2</accession>
<gene>
    <name evidence="2" type="ORF">Cph01nite_35170</name>
</gene>
<dbReference type="SUPFAM" id="SSF53474">
    <property type="entry name" value="alpha/beta-Hydrolases"/>
    <property type="match status" value="1"/>
</dbReference>
<feature type="domain" description="AB hydrolase-1" evidence="1">
    <location>
        <begin position="21"/>
        <end position="256"/>
    </location>
</feature>
<protein>
    <submittedName>
        <fullName evidence="2">Alpha/beta hydrolase</fullName>
    </submittedName>
</protein>
<keyword evidence="2" id="KW-0378">Hydrolase</keyword>
<dbReference type="GO" id="GO:0016787">
    <property type="term" value="F:hydrolase activity"/>
    <property type="evidence" value="ECO:0007669"/>
    <property type="project" value="UniProtKB-KW"/>
</dbReference>
<sequence length="277" mass="29452">MITSADGTTVRVHSIGAGPGLVVVHGAMQSGTSQLELARLLADTRTVHLLDRRGRDRSVTGPQTPIEVADLRAVLAQTGAHDVLGISSGAIVAARAALAGDEVRRLALFEPPLPVGGSMRLDVLPRFEAALDSGDLARAMAIAMRVAEMGPPWMFRLPTALLAAAARRMLAADDRAPATEGRVPVRELAHALRADFAIVRENADRLEELAAIGVPTLLLVGTATRPYLRTAVDRLTEVVPGARRVELVGLHHAATQNRAERGRPDLVAPVLREFFAV</sequence>
<dbReference type="RefSeq" id="WP_203676180.1">
    <property type="nucleotide sequence ID" value="NZ_BONP01000036.1"/>
</dbReference>
<reference evidence="2 3" key="1">
    <citation type="submission" date="2021-01" db="EMBL/GenBank/DDBJ databases">
        <title>Whole genome shotgun sequence of Cellulomonas phragmiteti NBRC 110785.</title>
        <authorList>
            <person name="Komaki H."/>
            <person name="Tamura T."/>
        </authorList>
    </citation>
    <scope>NUCLEOTIDE SEQUENCE [LARGE SCALE GENOMIC DNA]</scope>
    <source>
        <strain evidence="2 3">NBRC 110785</strain>
    </source>
</reference>
<dbReference type="Proteomes" id="UP000614741">
    <property type="component" value="Unassembled WGS sequence"/>
</dbReference>
<dbReference type="Gene3D" id="3.40.50.1820">
    <property type="entry name" value="alpha/beta hydrolase"/>
    <property type="match status" value="1"/>
</dbReference>
<dbReference type="InterPro" id="IPR000073">
    <property type="entry name" value="AB_hydrolase_1"/>
</dbReference>
<comment type="caution">
    <text evidence="2">The sequence shown here is derived from an EMBL/GenBank/DDBJ whole genome shotgun (WGS) entry which is preliminary data.</text>
</comment>
<evidence type="ECO:0000313" key="2">
    <source>
        <dbReference type="EMBL" id="GIG41755.1"/>
    </source>
</evidence>
<proteinExistence type="predicted"/>
<dbReference type="Pfam" id="PF12697">
    <property type="entry name" value="Abhydrolase_6"/>
    <property type="match status" value="1"/>
</dbReference>
<dbReference type="InterPro" id="IPR029058">
    <property type="entry name" value="AB_hydrolase_fold"/>
</dbReference>
<organism evidence="2 3">
    <name type="scientific">Cellulomonas phragmiteti</name>
    <dbReference type="NCBI Taxonomy" id="478780"/>
    <lineage>
        <taxon>Bacteria</taxon>
        <taxon>Bacillati</taxon>
        <taxon>Actinomycetota</taxon>
        <taxon>Actinomycetes</taxon>
        <taxon>Micrococcales</taxon>
        <taxon>Cellulomonadaceae</taxon>
        <taxon>Cellulomonas</taxon>
    </lineage>
</organism>
<dbReference type="EMBL" id="BONP01000036">
    <property type="protein sequence ID" value="GIG41755.1"/>
    <property type="molecule type" value="Genomic_DNA"/>
</dbReference>
<keyword evidence="3" id="KW-1185">Reference proteome</keyword>
<evidence type="ECO:0000313" key="3">
    <source>
        <dbReference type="Proteomes" id="UP000614741"/>
    </source>
</evidence>
<name>A0ABQ4DQX2_9CELL</name>